<protein>
    <recommendedName>
        <fullName evidence="3">histidine kinase</fullName>
        <ecNumber evidence="3">2.7.13.3</ecNumber>
    </recommendedName>
</protein>
<organism evidence="18 19">
    <name type="scientific">Steroidobacter gossypii</name>
    <dbReference type="NCBI Taxonomy" id="2805490"/>
    <lineage>
        <taxon>Bacteria</taxon>
        <taxon>Pseudomonadati</taxon>
        <taxon>Pseudomonadota</taxon>
        <taxon>Gammaproteobacteria</taxon>
        <taxon>Steroidobacterales</taxon>
        <taxon>Steroidobacteraceae</taxon>
        <taxon>Steroidobacter</taxon>
    </lineage>
</organism>
<keyword evidence="19" id="KW-1185">Reference proteome</keyword>
<comment type="subcellular location">
    <subcellularLocation>
        <location evidence="2">Cell inner membrane</location>
        <topology evidence="2">Multi-pass membrane protein</topology>
    </subcellularLocation>
</comment>
<gene>
    <name evidence="18" type="ORF">JM946_23145</name>
</gene>
<keyword evidence="9" id="KW-0547">Nucleotide-binding</keyword>
<feature type="domain" description="HAMP" evidence="17">
    <location>
        <begin position="213"/>
        <end position="265"/>
    </location>
</feature>
<name>A0ABS1X355_9GAMM</name>
<feature type="transmembrane region" description="Helical" evidence="15">
    <location>
        <begin position="194"/>
        <end position="216"/>
    </location>
</feature>
<dbReference type="Pfam" id="PF02518">
    <property type="entry name" value="HATPase_c"/>
    <property type="match status" value="1"/>
</dbReference>
<keyword evidence="4" id="KW-1003">Cell membrane</keyword>
<dbReference type="InterPro" id="IPR005467">
    <property type="entry name" value="His_kinase_dom"/>
</dbReference>
<dbReference type="SMART" id="SM00388">
    <property type="entry name" value="HisKA"/>
    <property type="match status" value="1"/>
</dbReference>
<dbReference type="Pfam" id="PF00512">
    <property type="entry name" value="HisKA"/>
    <property type="match status" value="1"/>
</dbReference>
<dbReference type="InterPro" id="IPR036890">
    <property type="entry name" value="HATPase_C_sf"/>
</dbReference>
<evidence type="ECO:0000256" key="2">
    <source>
        <dbReference type="ARBA" id="ARBA00004429"/>
    </source>
</evidence>
<evidence type="ECO:0000259" key="16">
    <source>
        <dbReference type="PROSITE" id="PS50109"/>
    </source>
</evidence>
<dbReference type="SMART" id="SM00304">
    <property type="entry name" value="HAMP"/>
    <property type="match status" value="1"/>
</dbReference>
<evidence type="ECO:0000256" key="4">
    <source>
        <dbReference type="ARBA" id="ARBA00022475"/>
    </source>
</evidence>
<dbReference type="EC" id="2.7.13.3" evidence="3"/>
<evidence type="ECO:0000256" key="11">
    <source>
        <dbReference type="ARBA" id="ARBA00022840"/>
    </source>
</evidence>
<evidence type="ECO:0000313" key="18">
    <source>
        <dbReference type="EMBL" id="MBM0107650.1"/>
    </source>
</evidence>
<sequence>MMRRLWSRVGLIPRFGIVIVLALIAMHLLKDEVMVRFVPPPQIGLYTRDWLAERTLEAVRIAQATEPQRRAEVLKALNSEWIAFTPLAGPAAVDANPPAPLASLRTLLENKLGDTVRQVSVFATPLEDPSQAISGASVMIKSLPLLADVVRDDFNEEAMIIGRMEIALELPDGTWMAVIEPGRELANMRRLRNLGVLMIGLGLIAALSVLGAGMIIRPLQHLAAAADRLGRERELTPVRKPEVPELDAIADSFNEMQRRLKRFVDDRTHMLAAISHDLRTPLTRLRLFAEFVKDRQQRAQVLNDIEEMEQMLRESLAFASDEARHEAHSRVDVAALLISLCDTVADAGGQVWYEGPNHAELPCQPVAIRRAFSNLIDNACKYGEQARVRLTEHADAIEVTIADRGPGIPSEQVELAFAPFRRLEGSRNRESGGVGLGLSIARDVVHGHGGSITLEANQPTGLVARVRLPKPR</sequence>
<evidence type="ECO:0000256" key="7">
    <source>
        <dbReference type="ARBA" id="ARBA00022679"/>
    </source>
</evidence>
<feature type="domain" description="Histidine kinase" evidence="16">
    <location>
        <begin position="273"/>
        <end position="472"/>
    </location>
</feature>
<keyword evidence="5" id="KW-0997">Cell inner membrane</keyword>
<keyword evidence="12 15" id="KW-1133">Transmembrane helix</keyword>
<evidence type="ECO:0000256" key="1">
    <source>
        <dbReference type="ARBA" id="ARBA00000085"/>
    </source>
</evidence>
<comment type="caution">
    <text evidence="18">The sequence shown here is derived from an EMBL/GenBank/DDBJ whole genome shotgun (WGS) entry which is preliminary data.</text>
</comment>
<feature type="transmembrane region" description="Helical" evidence="15">
    <location>
        <begin position="12"/>
        <end position="29"/>
    </location>
</feature>
<dbReference type="CDD" id="cd00082">
    <property type="entry name" value="HisKA"/>
    <property type="match status" value="1"/>
</dbReference>
<keyword evidence="13" id="KW-0902">Two-component regulatory system</keyword>
<dbReference type="InterPro" id="IPR003660">
    <property type="entry name" value="HAMP_dom"/>
</dbReference>
<dbReference type="CDD" id="cd00075">
    <property type="entry name" value="HATPase"/>
    <property type="match status" value="1"/>
</dbReference>
<keyword evidence="8 15" id="KW-0812">Transmembrane</keyword>
<dbReference type="InterPro" id="IPR003661">
    <property type="entry name" value="HisK_dim/P_dom"/>
</dbReference>
<evidence type="ECO:0000256" key="5">
    <source>
        <dbReference type="ARBA" id="ARBA00022519"/>
    </source>
</evidence>
<comment type="catalytic activity">
    <reaction evidence="1">
        <text>ATP + protein L-histidine = ADP + protein N-phospho-L-histidine.</text>
        <dbReference type="EC" id="2.7.13.3"/>
    </reaction>
</comment>
<evidence type="ECO:0000256" key="6">
    <source>
        <dbReference type="ARBA" id="ARBA00022553"/>
    </source>
</evidence>
<evidence type="ECO:0000259" key="17">
    <source>
        <dbReference type="PROSITE" id="PS50885"/>
    </source>
</evidence>
<keyword evidence="6" id="KW-0597">Phosphoprotein</keyword>
<evidence type="ECO:0000256" key="9">
    <source>
        <dbReference type="ARBA" id="ARBA00022741"/>
    </source>
</evidence>
<evidence type="ECO:0000256" key="3">
    <source>
        <dbReference type="ARBA" id="ARBA00012438"/>
    </source>
</evidence>
<dbReference type="InterPro" id="IPR036097">
    <property type="entry name" value="HisK_dim/P_sf"/>
</dbReference>
<proteinExistence type="predicted"/>
<dbReference type="Proteomes" id="UP000661077">
    <property type="component" value="Unassembled WGS sequence"/>
</dbReference>
<dbReference type="PROSITE" id="PS50885">
    <property type="entry name" value="HAMP"/>
    <property type="match status" value="1"/>
</dbReference>
<evidence type="ECO:0000256" key="13">
    <source>
        <dbReference type="ARBA" id="ARBA00023012"/>
    </source>
</evidence>
<evidence type="ECO:0000256" key="12">
    <source>
        <dbReference type="ARBA" id="ARBA00022989"/>
    </source>
</evidence>
<evidence type="ECO:0000256" key="8">
    <source>
        <dbReference type="ARBA" id="ARBA00022692"/>
    </source>
</evidence>
<dbReference type="PANTHER" id="PTHR44936">
    <property type="entry name" value="SENSOR PROTEIN CREC"/>
    <property type="match status" value="1"/>
</dbReference>
<dbReference type="RefSeq" id="WP_203169749.1">
    <property type="nucleotide sequence ID" value="NZ_JAEVLS010000005.1"/>
</dbReference>
<dbReference type="InterPro" id="IPR050980">
    <property type="entry name" value="2C_sensor_his_kinase"/>
</dbReference>
<evidence type="ECO:0000256" key="15">
    <source>
        <dbReference type="SAM" id="Phobius"/>
    </source>
</evidence>
<dbReference type="PANTHER" id="PTHR44936:SF5">
    <property type="entry name" value="SENSOR HISTIDINE KINASE ENVZ"/>
    <property type="match status" value="1"/>
</dbReference>
<dbReference type="InterPro" id="IPR003594">
    <property type="entry name" value="HATPase_dom"/>
</dbReference>
<accession>A0ABS1X355</accession>
<dbReference type="EMBL" id="JAEVLS010000005">
    <property type="protein sequence ID" value="MBM0107650.1"/>
    <property type="molecule type" value="Genomic_DNA"/>
</dbReference>
<keyword evidence="14 15" id="KW-0472">Membrane</keyword>
<keyword evidence="11" id="KW-0067">ATP-binding</keyword>
<dbReference type="SUPFAM" id="SSF47384">
    <property type="entry name" value="Homodimeric domain of signal transducing histidine kinase"/>
    <property type="match status" value="1"/>
</dbReference>
<dbReference type="Gene3D" id="3.30.565.10">
    <property type="entry name" value="Histidine kinase-like ATPase, C-terminal domain"/>
    <property type="match status" value="1"/>
</dbReference>
<evidence type="ECO:0000256" key="14">
    <source>
        <dbReference type="ARBA" id="ARBA00023136"/>
    </source>
</evidence>
<dbReference type="Gene3D" id="1.10.287.130">
    <property type="match status" value="1"/>
</dbReference>
<dbReference type="Pfam" id="PF00672">
    <property type="entry name" value="HAMP"/>
    <property type="match status" value="1"/>
</dbReference>
<dbReference type="SMART" id="SM00387">
    <property type="entry name" value="HATPase_c"/>
    <property type="match status" value="1"/>
</dbReference>
<dbReference type="SUPFAM" id="SSF55874">
    <property type="entry name" value="ATPase domain of HSP90 chaperone/DNA topoisomerase II/histidine kinase"/>
    <property type="match status" value="1"/>
</dbReference>
<dbReference type="PROSITE" id="PS50109">
    <property type="entry name" value="HIS_KIN"/>
    <property type="match status" value="1"/>
</dbReference>
<evidence type="ECO:0000256" key="10">
    <source>
        <dbReference type="ARBA" id="ARBA00022777"/>
    </source>
</evidence>
<evidence type="ECO:0000313" key="19">
    <source>
        <dbReference type="Proteomes" id="UP000661077"/>
    </source>
</evidence>
<dbReference type="InterPro" id="IPR004358">
    <property type="entry name" value="Sig_transdc_His_kin-like_C"/>
</dbReference>
<reference evidence="18 19" key="1">
    <citation type="journal article" date="2021" name="Int. J. Syst. Evol. Microbiol.">
        <title>Steroidobacter gossypii sp. nov., isolated from soil of cotton cropping field.</title>
        <authorList>
            <person name="Huang R."/>
            <person name="Yang S."/>
            <person name="Zhen C."/>
            <person name="Liu W."/>
        </authorList>
    </citation>
    <scope>NUCLEOTIDE SEQUENCE [LARGE SCALE GENOMIC DNA]</scope>
    <source>
        <strain evidence="18 19">S1-65</strain>
    </source>
</reference>
<dbReference type="PRINTS" id="PR00344">
    <property type="entry name" value="BCTRLSENSOR"/>
</dbReference>
<keyword evidence="7" id="KW-0808">Transferase</keyword>
<dbReference type="CDD" id="cd06225">
    <property type="entry name" value="HAMP"/>
    <property type="match status" value="1"/>
</dbReference>
<keyword evidence="10" id="KW-0418">Kinase</keyword>